<gene>
    <name evidence="2" type="ORF">MM171B01582_0006</name>
</gene>
<evidence type="ECO:0000313" key="2">
    <source>
        <dbReference type="EMBL" id="QJB02003.1"/>
    </source>
</evidence>
<keyword evidence="1" id="KW-1133">Transmembrane helix</keyword>
<sequence>MRNIFRNILNRRKQKGFVFVIVAIGAAVAALVVMAIVPAINQGVMGGDWTVSSAIIQVNSEGYTATAPDGTVYVDDVLPNADSTFDVGAAGTEFAESYYDDFFLGGSEIDVTGISDLFMDCIVVTAAHVRSNEDLSAGTPITFTIDLQPDVPRTLSGHFDAHANVTAYTIVITGVDGKGDAATETLTEADLWDWETDYAFATITSIIMTARTGDGTGDTMDIGITDVLGLSNNINAVGDVYKIKKNAADEPVVAGDINAIFDTYDMATAVIGAADDFTIWYNGNISHID</sequence>
<keyword evidence="1" id="KW-0812">Transmembrane</keyword>
<proteinExistence type="predicted"/>
<feature type="transmembrane region" description="Helical" evidence="1">
    <location>
        <begin position="16"/>
        <end position="37"/>
    </location>
</feature>
<name>A0A6M3M8L1_9ZZZZ</name>
<keyword evidence="1" id="KW-0472">Membrane</keyword>
<reference evidence="2" key="1">
    <citation type="submission" date="2020-03" db="EMBL/GenBank/DDBJ databases">
        <title>The deep terrestrial virosphere.</title>
        <authorList>
            <person name="Holmfeldt K."/>
            <person name="Nilsson E."/>
            <person name="Simone D."/>
            <person name="Lopez-Fernandez M."/>
            <person name="Wu X."/>
            <person name="de Brujin I."/>
            <person name="Lundin D."/>
            <person name="Andersson A."/>
            <person name="Bertilsson S."/>
            <person name="Dopson M."/>
        </authorList>
    </citation>
    <scope>NUCLEOTIDE SEQUENCE</scope>
    <source>
        <strain evidence="2">MM171B01582</strain>
    </source>
</reference>
<organism evidence="2">
    <name type="scientific">viral metagenome</name>
    <dbReference type="NCBI Taxonomy" id="1070528"/>
    <lineage>
        <taxon>unclassified sequences</taxon>
        <taxon>metagenomes</taxon>
        <taxon>organismal metagenomes</taxon>
    </lineage>
</organism>
<accession>A0A6M3M8L1</accession>
<dbReference type="AlphaFoldDB" id="A0A6M3M8L1"/>
<dbReference type="EMBL" id="MT143751">
    <property type="protein sequence ID" value="QJB02003.1"/>
    <property type="molecule type" value="Genomic_DNA"/>
</dbReference>
<evidence type="ECO:0000256" key="1">
    <source>
        <dbReference type="SAM" id="Phobius"/>
    </source>
</evidence>
<protein>
    <submittedName>
        <fullName evidence="2">Uncharacterized protein</fullName>
    </submittedName>
</protein>